<feature type="compositionally biased region" description="Low complexity" evidence="1">
    <location>
        <begin position="480"/>
        <end position="489"/>
    </location>
</feature>
<feature type="domain" description="UBA" evidence="2">
    <location>
        <begin position="190"/>
        <end position="233"/>
    </location>
</feature>
<dbReference type="GO" id="GO:0072318">
    <property type="term" value="P:clathrin coat disassembly"/>
    <property type="evidence" value="ECO:0007669"/>
    <property type="project" value="TreeGrafter"/>
</dbReference>
<dbReference type="Gene3D" id="1.10.8.10">
    <property type="entry name" value="DNA helicase RuvA subunit, C-terminal domain"/>
    <property type="match status" value="1"/>
</dbReference>
<dbReference type="PANTHER" id="PTHR23172">
    <property type="entry name" value="AUXILIN/CYCLIN G-ASSOCIATED KINASE-RELATED"/>
    <property type="match status" value="1"/>
</dbReference>
<dbReference type="GO" id="GO:0072583">
    <property type="term" value="P:clathrin-dependent endocytosis"/>
    <property type="evidence" value="ECO:0007669"/>
    <property type="project" value="TreeGrafter"/>
</dbReference>
<feature type="compositionally biased region" description="Low complexity" evidence="1">
    <location>
        <begin position="237"/>
        <end position="259"/>
    </location>
</feature>
<dbReference type="SMART" id="SM00165">
    <property type="entry name" value="UBA"/>
    <property type="match status" value="1"/>
</dbReference>
<feature type="compositionally biased region" description="Low complexity" evidence="1">
    <location>
        <begin position="89"/>
        <end position="107"/>
    </location>
</feature>
<dbReference type="OrthoDB" id="1717591at2759"/>
<dbReference type="Proteomes" id="UP000790833">
    <property type="component" value="Unassembled WGS sequence"/>
</dbReference>
<feature type="compositionally biased region" description="Polar residues" evidence="1">
    <location>
        <begin position="365"/>
        <end position="386"/>
    </location>
</feature>
<protein>
    <recommendedName>
        <fullName evidence="2">UBA domain-containing protein</fullName>
    </recommendedName>
</protein>
<gene>
    <name evidence="3" type="ORF">KQ657_003553</name>
</gene>
<dbReference type="InterPro" id="IPR009060">
    <property type="entry name" value="UBA-like_sf"/>
</dbReference>
<dbReference type="SUPFAM" id="SSF46565">
    <property type="entry name" value="Chaperone J-domain"/>
    <property type="match status" value="1"/>
</dbReference>
<feature type="region of interest" description="Disordered" evidence="1">
    <location>
        <begin position="643"/>
        <end position="675"/>
    </location>
</feature>
<dbReference type="GO" id="GO:0005737">
    <property type="term" value="C:cytoplasm"/>
    <property type="evidence" value="ECO:0007669"/>
    <property type="project" value="TreeGrafter"/>
</dbReference>
<feature type="region of interest" description="Disordered" evidence="1">
    <location>
        <begin position="314"/>
        <end position="336"/>
    </location>
</feature>
<feature type="region of interest" description="Disordered" evidence="1">
    <location>
        <begin position="358"/>
        <end position="489"/>
    </location>
</feature>
<dbReference type="PANTHER" id="PTHR23172:SF19">
    <property type="entry name" value="J DOMAIN-CONTAINING PROTEIN"/>
    <property type="match status" value="1"/>
</dbReference>
<accession>A0A9P7V4W6</accession>
<dbReference type="AlphaFoldDB" id="A0A9P7V4W6"/>
<dbReference type="GO" id="GO:0030276">
    <property type="term" value="F:clathrin binding"/>
    <property type="evidence" value="ECO:0007669"/>
    <property type="project" value="TreeGrafter"/>
</dbReference>
<sequence length="799" mass="87442">MSPPKTDAFADLLSGKLSPRNEVSSKLSMGQRLGSNVINGGQQSKNGPGHYQDLDLLLGGTSTSSIASLKTTSTKTVDVDELLGVPALSSSNSKPRSSNSVNSHTFEGSSRLASSASLLDDEFTDAFSPAPSSIPTPHPTPIQMQQTPPSNPSVKQESRSQCSSTGSRVGSPASAKSSILAPGLSTGSTTTDDKRDGVLAELVDIGFSIEASNEAIDRCGYNLQTCVNYIMSKAAGNDDAASGRSSSSSRNSQGSNNNNILTKSLNDVSVDIFNKASNLLYKSKKTVIKNLAEFQSGVKQQNNDVPAWMRDQHRHKANASESNNGEQSEEYGTDEENINLAAIEDFIRKQKLKDKERAKHRFDNLKSSSPEATTVSSKSPPIQESSNNNNNNNIGGHNRRTDSGSSLSSNGSRPSLRSQASSPAPLSQPQPQSSRMVESDLLGLGSPSDRFRSSKEFQDATMYVSSSRRRQKPSTPLAKSNSVSPSRVFSSAPRLTVNTPLNQFYQSDYEVSKLKATEFYSKGDYQSSLVEYQKCLGVLPEKHELRIIILSNLLINLIKLGDYKQALNVGEDGLALISKESLNDATYVINDKPIKAWYTRLLSRKAEALEMLEQFAKALEAYTELISLGMNDKKIMDGRRRVNNIINPPPKNPPVAAATPSRVSKTSQQPKDDSSLKMVKAYNENTKREAEEKFALYDDVQGRLFKWSNGKEDNIRTLLISLPSILPERLGFPFLTTKKITLNDLMLPKKVKINYMKVIGCLHPDKTQNLNVEDKMICQGVFVILNKSWDIFKEQNGLT</sequence>
<dbReference type="GeneID" id="66116927"/>
<feature type="compositionally biased region" description="Low complexity" evidence="1">
    <location>
        <begin position="403"/>
        <end position="434"/>
    </location>
</feature>
<feature type="compositionally biased region" description="Polar residues" evidence="1">
    <location>
        <begin position="21"/>
        <end position="46"/>
    </location>
</feature>
<feature type="compositionally biased region" description="Acidic residues" evidence="1">
    <location>
        <begin position="327"/>
        <end position="336"/>
    </location>
</feature>
<keyword evidence="4" id="KW-1185">Reference proteome</keyword>
<dbReference type="RefSeq" id="XP_043046864.1">
    <property type="nucleotide sequence ID" value="XM_043194272.1"/>
</dbReference>
<dbReference type="EMBL" id="JAHMUF010000034">
    <property type="protein sequence ID" value="KAG7191312.1"/>
    <property type="molecule type" value="Genomic_DNA"/>
</dbReference>
<feature type="compositionally biased region" description="Polar residues" evidence="1">
    <location>
        <begin position="143"/>
        <end position="168"/>
    </location>
</feature>
<evidence type="ECO:0000256" key="1">
    <source>
        <dbReference type="SAM" id="MobiDB-lite"/>
    </source>
</evidence>
<feature type="region of interest" description="Disordered" evidence="1">
    <location>
        <begin position="124"/>
        <end position="193"/>
    </location>
</feature>
<dbReference type="SMART" id="SM00028">
    <property type="entry name" value="TPR"/>
    <property type="match status" value="2"/>
</dbReference>
<evidence type="ECO:0000313" key="3">
    <source>
        <dbReference type="EMBL" id="KAG7191312.1"/>
    </source>
</evidence>
<proteinExistence type="predicted"/>
<reference evidence="3" key="1">
    <citation type="submission" date="2021-03" db="EMBL/GenBank/DDBJ databases">
        <authorList>
            <person name="Palmer J.M."/>
        </authorList>
    </citation>
    <scope>NUCLEOTIDE SEQUENCE</scope>
    <source>
        <strain evidence="3">ARV_011</strain>
    </source>
</reference>
<dbReference type="InterPro" id="IPR019734">
    <property type="entry name" value="TPR_rpt"/>
</dbReference>
<dbReference type="Gene3D" id="1.10.287.110">
    <property type="entry name" value="DnaJ domain"/>
    <property type="match status" value="1"/>
</dbReference>
<feature type="compositionally biased region" description="Basic and acidic residues" evidence="1">
    <location>
        <begin position="449"/>
        <end position="458"/>
    </location>
</feature>
<dbReference type="PROSITE" id="PS50030">
    <property type="entry name" value="UBA"/>
    <property type="match status" value="1"/>
</dbReference>
<dbReference type="InterPro" id="IPR036869">
    <property type="entry name" value="J_dom_sf"/>
</dbReference>
<dbReference type="Gene3D" id="1.25.40.10">
    <property type="entry name" value="Tetratricopeptide repeat domain"/>
    <property type="match status" value="1"/>
</dbReference>
<evidence type="ECO:0000259" key="2">
    <source>
        <dbReference type="PROSITE" id="PS50030"/>
    </source>
</evidence>
<dbReference type="GO" id="GO:0031982">
    <property type="term" value="C:vesicle"/>
    <property type="evidence" value="ECO:0007669"/>
    <property type="project" value="TreeGrafter"/>
</dbReference>
<feature type="region of interest" description="Disordered" evidence="1">
    <location>
        <begin position="20"/>
        <end position="52"/>
    </location>
</feature>
<dbReference type="InterPro" id="IPR011990">
    <property type="entry name" value="TPR-like_helical_dom_sf"/>
</dbReference>
<evidence type="ECO:0000313" key="4">
    <source>
        <dbReference type="Proteomes" id="UP000790833"/>
    </source>
</evidence>
<dbReference type="InterPro" id="IPR015940">
    <property type="entry name" value="UBA"/>
</dbReference>
<feature type="region of interest" description="Disordered" evidence="1">
    <location>
        <begin position="87"/>
        <end position="107"/>
    </location>
</feature>
<name>A0A9P7V4W6_9ASCO</name>
<dbReference type="SUPFAM" id="SSF46934">
    <property type="entry name" value="UBA-like"/>
    <property type="match status" value="1"/>
</dbReference>
<organism evidence="3 4">
    <name type="scientific">Scheffersomyces spartinae</name>
    <dbReference type="NCBI Taxonomy" id="45513"/>
    <lineage>
        <taxon>Eukaryota</taxon>
        <taxon>Fungi</taxon>
        <taxon>Dikarya</taxon>
        <taxon>Ascomycota</taxon>
        <taxon>Saccharomycotina</taxon>
        <taxon>Pichiomycetes</taxon>
        <taxon>Debaryomycetaceae</taxon>
        <taxon>Scheffersomyces</taxon>
    </lineage>
</organism>
<feature type="region of interest" description="Disordered" evidence="1">
    <location>
        <begin position="237"/>
        <end position="260"/>
    </location>
</feature>
<dbReference type="SUPFAM" id="SSF48452">
    <property type="entry name" value="TPR-like"/>
    <property type="match status" value="1"/>
</dbReference>
<comment type="caution">
    <text evidence="3">The sequence shown here is derived from an EMBL/GenBank/DDBJ whole genome shotgun (WGS) entry which is preliminary data.</text>
</comment>